<evidence type="ECO:0000256" key="3">
    <source>
        <dbReference type="ARBA" id="ARBA00022692"/>
    </source>
</evidence>
<keyword evidence="7" id="KW-0407">Ion channel</keyword>
<evidence type="ECO:0000256" key="5">
    <source>
        <dbReference type="ARBA" id="ARBA00023065"/>
    </source>
</evidence>
<keyword evidence="6 8" id="KW-0472">Membrane</keyword>
<dbReference type="RefSeq" id="XP_071911176.1">
    <property type="nucleotide sequence ID" value="XM_072055075.1"/>
</dbReference>
<feature type="transmembrane region" description="Helical" evidence="10">
    <location>
        <begin position="253"/>
        <end position="281"/>
    </location>
</feature>
<feature type="region of interest" description="Disordered" evidence="9">
    <location>
        <begin position="64"/>
        <end position="197"/>
    </location>
</feature>
<evidence type="ECO:0000256" key="4">
    <source>
        <dbReference type="ARBA" id="ARBA00022989"/>
    </source>
</evidence>
<feature type="transmembrane region" description="Helical" evidence="10">
    <location>
        <begin position="592"/>
        <end position="610"/>
    </location>
</feature>
<dbReference type="PANTHER" id="PTHR31618">
    <property type="entry name" value="MECHANOSENSITIVE ION CHANNEL PROTEIN 5"/>
    <property type="match status" value="1"/>
</dbReference>
<name>A0ABM4UV63_COFAR</name>
<evidence type="ECO:0000256" key="6">
    <source>
        <dbReference type="ARBA" id="ARBA00023136"/>
    </source>
</evidence>
<dbReference type="PANTHER" id="PTHR31618:SF7">
    <property type="entry name" value="MECHANOSENSITIVE ION CHANNEL PROTEIN"/>
    <property type="match status" value="1"/>
</dbReference>
<keyword evidence="5" id="KW-0406">Ion transport</keyword>
<dbReference type="InterPro" id="IPR006685">
    <property type="entry name" value="MscS_channel_2nd"/>
</dbReference>
<evidence type="ECO:0000313" key="12">
    <source>
        <dbReference type="Proteomes" id="UP001652660"/>
    </source>
</evidence>
<feature type="transmembrane region" description="Helical" evidence="10">
    <location>
        <begin position="339"/>
        <end position="361"/>
    </location>
</feature>
<feature type="compositionally biased region" description="Low complexity" evidence="9">
    <location>
        <begin position="65"/>
        <end position="85"/>
    </location>
</feature>
<comment type="subcellular location">
    <subcellularLocation>
        <location evidence="1">Membrane</location>
        <topology evidence="1">Multi-pass membrane protein</topology>
    </subcellularLocation>
</comment>
<comment type="similarity">
    <text evidence="2 8">Belongs to the MscS (TC 1.A.23) family.</text>
</comment>
<gene>
    <name evidence="13" type="primary">LOC140004281</name>
</gene>
<dbReference type="GeneID" id="140004281"/>
<evidence type="ECO:0000256" key="7">
    <source>
        <dbReference type="ARBA" id="ARBA00023303"/>
    </source>
</evidence>
<dbReference type="Proteomes" id="UP001652660">
    <property type="component" value="Chromosome 6e"/>
</dbReference>
<evidence type="ECO:0000256" key="8">
    <source>
        <dbReference type="PIRNR" id="PIRNR017209"/>
    </source>
</evidence>
<feature type="compositionally biased region" description="Polar residues" evidence="9">
    <location>
        <begin position="22"/>
        <end position="32"/>
    </location>
</feature>
<feature type="domain" description="Mechanosensitive ion channel MscS" evidence="11">
    <location>
        <begin position="618"/>
        <end position="676"/>
    </location>
</feature>
<dbReference type="InterPro" id="IPR023408">
    <property type="entry name" value="MscS_beta-dom_sf"/>
</dbReference>
<evidence type="ECO:0000256" key="10">
    <source>
        <dbReference type="SAM" id="Phobius"/>
    </source>
</evidence>
<feature type="compositionally biased region" description="Acidic residues" evidence="9">
    <location>
        <begin position="186"/>
        <end position="195"/>
    </location>
</feature>
<dbReference type="PIRSF" id="PIRSF017209">
    <property type="entry name" value="Memb_At2g17000_prd"/>
    <property type="match status" value="1"/>
</dbReference>
<feature type="transmembrane region" description="Helical" evidence="10">
    <location>
        <begin position="218"/>
        <end position="238"/>
    </location>
</feature>
<feature type="region of interest" description="Disordered" evidence="9">
    <location>
        <begin position="21"/>
        <end position="42"/>
    </location>
</feature>
<evidence type="ECO:0000313" key="13">
    <source>
        <dbReference type="RefSeq" id="XP_071911176.1"/>
    </source>
</evidence>
<dbReference type="Pfam" id="PF00924">
    <property type="entry name" value="MS_channel_2nd"/>
    <property type="match status" value="1"/>
</dbReference>
<sequence length="793" mass="89023">MEGGAVLKQKVGTDEVVLMIPNPQQTSQSTKQIGGLNGNTTTPTILESTTSFYSYSAMEQGNVQSTTVQMSTSSSSPATGRLSSSVLNPPSTSNQPPSETSTGSISIRRRPLAQFRCPKPKSRLVEPPQPPKVKLIEDGNIQPPAPTTTSPYRSPIRRTSTPNTPKTTGSITPKTPLMASPGYHEDQEDDDDDDGGVYQPGYIPDQFEKKRHSKKVEFIILIEWIALFSILGFLIVSLTVDKLSSLYVSGLRIWRWCVLVLVFFCGHLVTQWFTELLVFVIERNYLLKNKVLYFLYSLRKSFRVSLWLGLVLIAWALLINRGVKRSRHTMRVLNHITRALASSLIGSVMWMVKTFLVKLLASSYHVQAFFDKIQESIFHQYVLQTLSGPALMENADTAGRFRNSGRLSFKYSMKGKQKGKGDEVVNVDKLYNLTREKISSFTMNGLVQVIRTSGLSTISDVLERSYDDEEVPQKEIVSEVEAKAAARDIFKKVAKSGNRYIDEGDLLRFFPPEEVGNVLPLFEGTAQTGQIMKASFKSWVVKVYNERKYLAHSLNDAKTAVEELNKISSAIILVVIIIVWLLLMGFATTKVLVFISSQLLLVVFMFGNTAKTVFEAMVFVFGTHPFDVGDRCVVDGVQMIVEEMNILTTIFLRYDNQMIYYPNSILATKPITNFNRSPPLGDSVEFSVDFSTSVESIAALKAKLKGYLESKPEQWQPSHSVQIKEIEDVNKLKMALYVTHAINSSSSQRSSHRSDLVLELKKIFEVLQINYHLLPQEVHVRYVGSEFPPSNTY</sequence>
<dbReference type="SUPFAM" id="SSF50182">
    <property type="entry name" value="Sm-like ribonucleoproteins"/>
    <property type="match status" value="1"/>
</dbReference>
<reference evidence="13" key="1">
    <citation type="submission" date="2025-08" db="UniProtKB">
        <authorList>
            <consortium name="RefSeq"/>
        </authorList>
    </citation>
    <scope>IDENTIFICATION</scope>
    <source>
        <tissue evidence="13">Leaves</tissue>
    </source>
</reference>
<dbReference type="Gene3D" id="2.30.30.60">
    <property type="match status" value="1"/>
</dbReference>
<dbReference type="InterPro" id="IPR016688">
    <property type="entry name" value="MscS-like_plants/fungi"/>
</dbReference>
<evidence type="ECO:0000256" key="2">
    <source>
        <dbReference type="ARBA" id="ARBA00008017"/>
    </source>
</evidence>
<keyword evidence="4 10" id="KW-1133">Transmembrane helix</keyword>
<dbReference type="InterPro" id="IPR010920">
    <property type="entry name" value="LSM_dom_sf"/>
</dbReference>
<evidence type="ECO:0000259" key="11">
    <source>
        <dbReference type="Pfam" id="PF00924"/>
    </source>
</evidence>
<organism evidence="12 13">
    <name type="scientific">Coffea arabica</name>
    <name type="common">Arabian coffee</name>
    <dbReference type="NCBI Taxonomy" id="13443"/>
    <lineage>
        <taxon>Eukaryota</taxon>
        <taxon>Viridiplantae</taxon>
        <taxon>Streptophyta</taxon>
        <taxon>Embryophyta</taxon>
        <taxon>Tracheophyta</taxon>
        <taxon>Spermatophyta</taxon>
        <taxon>Magnoliopsida</taxon>
        <taxon>eudicotyledons</taxon>
        <taxon>Gunneridae</taxon>
        <taxon>Pentapetalae</taxon>
        <taxon>asterids</taxon>
        <taxon>lamiids</taxon>
        <taxon>Gentianales</taxon>
        <taxon>Rubiaceae</taxon>
        <taxon>Ixoroideae</taxon>
        <taxon>Gardenieae complex</taxon>
        <taxon>Bertiereae - Coffeeae clade</taxon>
        <taxon>Coffeeae</taxon>
        <taxon>Coffea</taxon>
    </lineage>
</organism>
<evidence type="ECO:0000256" key="9">
    <source>
        <dbReference type="SAM" id="MobiDB-lite"/>
    </source>
</evidence>
<accession>A0ABM4UV63</accession>
<keyword evidence="5" id="KW-0813">Transport</keyword>
<evidence type="ECO:0000256" key="1">
    <source>
        <dbReference type="ARBA" id="ARBA00004141"/>
    </source>
</evidence>
<feature type="transmembrane region" description="Helical" evidence="10">
    <location>
        <begin position="567"/>
        <end position="586"/>
    </location>
</feature>
<feature type="compositionally biased region" description="Polar residues" evidence="9">
    <location>
        <begin position="147"/>
        <end position="173"/>
    </location>
</feature>
<proteinExistence type="inferred from homology"/>
<keyword evidence="12" id="KW-1185">Reference proteome</keyword>
<feature type="compositionally biased region" description="Polar residues" evidence="9">
    <location>
        <begin position="86"/>
        <end position="105"/>
    </location>
</feature>
<feature type="transmembrane region" description="Helical" evidence="10">
    <location>
        <begin position="302"/>
        <end position="319"/>
    </location>
</feature>
<keyword evidence="3 10" id="KW-0812">Transmembrane</keyword>
<protein>
    <recommendedName>
        <fullName evidence="8">Mechanosensitive ion channel protein</fullName>
    </recommendedName>
</protein>